<dbReference type="InterPro" id="IPR036097">
    <property type="entry name" value="HisK_dim/P_sf"/>
</dbReference>
<reference evidence="13" key="2">
    <citation type="submission" date="2021-03" db="EMBL/GenBank/DDBJ databases">
        <authorList>
            <person name="Cao W."/>
        </authorList>
    </citation>
    <scope>NUCLEOTIDE SEQUENCE</scope>
    <source>
        <strain evidence="13">110414</strain>
    </source>
</reference>
<dbReference type="Gene3D" id="1.10.287.130">
    <property type="match status" value="1"/>
</dbReference>
<organism evidence="13 14">
    <name type="scientific">Pseudoxanthomonas helianthi</name>
    <dbReference type="NCBI Taxonomy" id="1453541"/>
    <lineage>
        <taxon>Bacteria</taxon>
        <taxon>Pseudomonadati</taxon>
        <taxon>Pseudomonadota</taxon>
        <taxon>Gammaproteobacteria</taxon>
        <taxon>Lysobacterales</taxon>
        <taxon>Lysobacteraceae</taxon>
        <taxon>Pseudoxanthomonas</taxon>
    </lineage>
</organism>
<keyword evidence="7 13" id="KW-0418">Kinase</keyword>
<gene>
    <name evidence="13" type="ORF">J5837_02685</name>
</gene>
<dbReference type="CDD" id="cd00082">
    <property type="entry name" value="HisKA"/>
    <property type="match status" value="1"/>
</dbReference>
<feature type="domain" description="HAMP" evidence="12">
    <location>
        <begin position="174"/>
        <end position="227"/>
    </location>
</feature>
<evidence type="ECO:0000259" key="11">
    <source>
        <dbReference type="PROSITE" id="PS50109"/>
    </source>
</evidence>
<evidence type="ECO:0000256" key="2">
    <source>
        <dbReference type="ARBA" id="ARBA00004370"/>
    </source>
</evidence>
<dbReference type="PROSITE" id="PS50109">
    <property type="entry name" value="HIS_KIN"/>
    <property type="match status" value="1"/>
</dbReference>
<dbReference type="Proteomes" id="UP000673447">
    <property type="component" value="Unassembled WGS sequence"/>
</dbReference>
<dbReference type="Gene3D" id="3.30.565.10">
    <property type="entry name" value="Histidine kinase-like ATPase, C-terminal domain"/>
    <property type="match status" value="1"/>
</dbReference>
<accession>A0A940WY70</accession>
<dbReference type="InterPro" id="IPR003661">
    <property type="entry name" value="HisK_dim/P_dom"/>
</dbReference>
<keyword evidence="4" id="KW-0597">Phosphoprotein</keyword>
<dbReference type="InterPro" id="IPR005467">
    <property type="entry name" value="His_kinase_dom"/>
</dbReference>
<evidence type="ECO:0000313" key="14">
    <source>
        <dbReference type="Proteomes" id="UP000673447"/>
    </source>
</evidence>
<evidence type="ECO:0000256" key="3">
    <source>
        <dbReference type="ARBA" id="ARBA00012438"/>
    </source>
</evidence>
<feature type="transmembrane region" description="Helical" evidence="10">
    <location>
        <begin position="12"/>
        <end position="31"/>
    </location>
</feature>
<proteinExistence type="predicted"/>
<dbReference type="AlphaFoldDB" id="A0A940WY70"/>
<dbReference type="GO" id="GO:0000155">
    <property type="term" value="F:phosphorelay sensor kinase activity"/>
    <property type="evidence" value="ECO:0007669"/>
    <property type="project" value="InterPro"/>
</dbReference>
<dbReference type="SMART" id="SM00387">
    <property type="entry name" value="HATPase_c"/>
    <property type="match status" value="1"/>
</dbReference>
<keyword evidence="8 10" id="KW-1133">Transmembrane helix</keyword>
<keyword evidence="6 10" id="KW-0812">Transmembrane</keyword>
<evidence type="ECO:0000259" key="12">
    <source>
        <dbReference type="PROSITE" id="PS50885"/>
    </source>
</evidence>
<evidence type="ECO:0000256" key="7">
    <source>
        <dbReference type="ARBA" id="ARBA00022777"/>
    </source>
</evidence>
<keyword evidence="5" id="KW-0808">Transferase</keyword>
<dbReference type="SUPFAM" id="SSF55874">
    <property type="entry name" value="ATPase domain of HSP90 chaperone/DNA topoisomerase II/histidine kinase"/>
    <property type="match status" value="1"/>
</dbReference>
<evidence type="ECO:0000256" key="8">
    <source>
        <dbReference type="ARBA" id="ARBA00022989"/>
    </source>
</evidence>
<evidence type="ECO:0000256" key="1">
    <source>
        <dbReference type="ARBA" id="ARBA00000085"/>
    </source>
</evidence>
<keyword evidence="14" id="KW-1185">Reference proteome</keyword>
<dbReference type="PROSITE" id="PS50885">
    <property type="entry name" value="HAMP"/>
    <property type="match status" value="1"/>
</dbReference>
<sequence length="441" mass="48520">MPKIGKPHGVHWWISVALILFGFVALVALAAQSISGQLLVMHPYWVDLLESVSADHAARVREGRSGSLPSEGIVRSWYVENGSGPPHLPAYLAKLPPGNYSTEGSYRSFFKEVPDFRGTGAFHARVVALPAGRLVTVIDIEKLESQQNRYAMMSVVWAVLLVLLIGGAIAWLHANLVRPVRDLANRMRTMDPQDRGSRLPTDYKREEIQVIAQASNAHLERVDQFINRERSLLDQASHEFRTPIAVIAGAVDVLKKIRLPDASRPALERIEHAVEDLSETMVALLYLAREPDSGPIDVTVLHEFLPRLVGDHEHLLRGKSAELRVGELEPTFIAAPESMVRIAVSNLIRNAIENTEVGHVEVSLKNGVVSVTDSGSGFDPVEAARRYRDSLRQSTPVRGQGLGLFLIGRICDRFRWMLSIDAAIAGGTRATLDVTASAFAP</sequence>
<dbReference type="SMART" id="SM00388">
    <property type="entry name" value="HisKA"/>
    <property type="match status" value="1"/>
</dbReference>
<dbReference type="EMBL" id="JAGKTC010000001">
    <property type="protein sequence ID" value="MBP3983318.1"/>
    <property type="molecule type" value="Genomic_DNA"/>
</dbReference>
<comment type="subcellular location">
    <subcellularLocation>
        <location evidence="2">Membrane</location>
    </subcellularLocation>
</comment>
<dbReference type="RefSeq" id="WP_210535175.1">
    <property type="nucleotide sequence ID" value="NZ_JAGKTC010000001.1"/>
</dbReference>
<dbReference type="Pfam" id="PF00512">
    <property type="entry name" value="HisKA"/>
    <property type="match status" value="1"/>
</dbReference>
<feature type="transmembrane region" description="Helical" evidence="10">
    <location>
        <begin position="150"/>
        <end position="172"/>
    </location>
</feature>
<dbReference type="PANTHER" id="PTHR45436:SF16">
    <property type="entry name" value="HISTIDINE KINASE"/>
    <property type="match status" value="1"/>
</dbReference>
<evidence type="ECO:0000313" key="13">
    <source>
        <dbReference type="EMBL" id="MBP3983318.1"/>
    </source>
</evidence>
<dbReference type="Gene3D" id="6.10.340.10">
    <property type="match status" value="1"/>
</dbReference>
<comment type="catalytic activity">
    <reaction evidence="1">
        <text>ATP + protein L-histidine = ADP + protein N-phospho-L-histidine.</text>
        <dbReference type="EC" id="2.7.13.3"/>
    </reaction>
</comment>
<evidence type="ECO:0000256" key="5">
    <source>
        <dbReference type="ARBA" id="ARBA00022679"/>
    </source>
</evidence>
<dbReference type="CDD" id="cd00075">
    <property type="entry name" value="HATPase"/>
    <property type="match status" value="1"/>
</dbReference>
<evidence type="ECO:0000256" key="4">
    <source>
        <dbReference type="ARBA" id="ARBA00022553"/>
    </source>
</evidence>
<dbReference type="EC" id="2.7.13.3" evidence="3"/>
<keyword evidence="10" id="KW-0472">Membrane</keyword>
<dbReference type="InterPro" id="IPR050428">
    <property type="entry name" value="TCS_sensor_his_kinase"/>
</dbReference>
<dbReference type="SUPFAM" id="SSF47384">
    <property type="entry name" value="Homodimeric domain of signal transducing histidine kinase"/>
    <property type="match status" value="1"/>
</dbReference>
<evidence type="ECO:0000256" key="6">
    <source>
        <dbReference type="ARBA" id="ARBA00022692"/>
    </source>
</evidence>
<reference evidence="13" key="1">
    <citation type="journal article" date="2016" name="Int. J. Syst. Evol. Microbiol.">
        <title>Pseudoxanthomonas helianthi sp. nov., isolated from roots of Jerusalem artichoke (Helianthus tuberosus).</title>
        <authorList>
            <person name="Kittiwongwattana C."/>
            <person name="Thawai C."/>
        </authorList>
    </citation>
    <scope>NUCLEOTIDE SEQUENCE</scope>
    <source>
        <strain evidence="13">110414</strain>
    </source>
</reference>
<protein>
    <recommendedName>
        <fullName evidence="3">histidine kinase</fullName>
        <ecNumber evidence="3">2.7.13.3</ecNumber>
    </recommendedName>
</protein>
<dbReference type="InterPro" id="IPR036890">
    <property type="entry name" value="HATPase_C_sf"/>
</dbReference>
<dbReference type="PANTHER" id="PTHR45436">
    <property type="entry name" value="SENSOR HISTIDINE KINASE YKOH"/>
    <property type="match status" value="1"/>
</dbReference>
<dbReference type="GO" id="GO:0005886">
    <property type="term" value="C:plasma membrane"/>
    <property type="evidence" value="ECO:0007669"/>
    <property type="project" value="TreeGrafter"/>
</dbReference>
<name>A0A940WY70_9GAMM</name>
<dbReference type="InterPro" id="IPR003660">
    <property type="entry name" value="HAMP_dom"/>
</dbReference>
<evidence type="ECO:0000256" key="9">
    <source>
        <dbReference type="ARBA" id="ARBA00023012"/>
    </source>
</evidence>
<dbReference type="InterPro" id="IPR003594">
    <property type="entry name" value="HATPase_dom"/>
</dbReference>
<comment type="caution">
    <text evidence="13">The sequence shown here is derived from an EMBL/GenBank/DDBJ whole genome shotgun (WGS) entry which is preliminary data.</text>
</comment>
<keyword evidence="9" id="KW-0902">Two-component regulatory system</keyword>
<feature type="domain" description="Histidine kinase" evidence="11">
    <location>
        <begin position="235"/>
        <end position="438"/>
    </location>
</feature>
<dbReference type="Pfam" id="PF02518">
    <property type="entry name" value="HATPase_c"/>
    <property type="match status" value="1"/>
</dbReference>
<evidence type="ECO:0000256" key="10">
    <source>
        <dbReference type="SAM" id="Phobius"/>
    </source>
</evidence>